<dbReference type="Ensembl" id="ENSSLUT00000001942.1">
    <property type="protein sequence ID" value="ENSSLUP00000001861.1"/>
    <property type="gene ID" value="ENSSLUG00000000886.1"/>
</dbReference>
<evidence type="ECO:0000313" key="8">
    <source>
        <dbReference type="Ensembl" id="ENSSLUP00000001861.1"/>
    </source>
</evidence>
<name>A0A8C9X115_SANLU</name>
<keyword evidence="3" id="KW-0963">Cytoplasm</keyword>
<dbReference type="PANTHER" id="PTHR23330:SF6">
    <property type="entry name" value="WASP HOMOLOG-ASSOCIATED PROTEIN WITH ACTIN, MEMBRANES AND MICROTUBULES"/>
    <property type="match status" value="1"/>
</dbReference>
<reference evidence="8" key="2">
    <citation type="submission" date="2025-09" db="UniProtKB">
        <authorList>
            <consortium name="Ensembl"/>
        </authorList>
    </citation>
    <scope>IDENTIFICATION</scope>
</reference>
<dbReference type="InterPro" id="IPR031738">
    <property type="entry name" value="JMY/WHAMM"/>
</dbReference>
<dbReference type="PANTHER" id="PTHR23330">
    <property type="entry name" value="P300 TRANSCRIPTIONAL COFACTOR JMY-RELATED"/>
    <property type="match status" value="1"/>
</dbReference>
<dbReference type="GO" id="GO:0006888">
    <property type="term" value="P:endoplasmic reticulum to Golgi vesicle-mediated transport"/>
    <property type="evidence" value="ECO:0007669"/>
    <property type="project" value="TreeGrafter"/>
</dbReference>
<evidence type="ECO:0000259" key="6">
    <source>
        <dbReference type="Pfam" id="PF15871"/>
    </source>
</evidence>
<dbReference type="GO" id="GO:0012505">
    <property type="term" value="C:endomembrane system"/>
    <property type="evidence" value="ECO:0007669"/>
    <property type="project" value="UniProtKB-SubCell"/>
</dbReference>
<sequence>MNTVEFERLDSLEGWVAVKSNIFEEPETFKLGFIVQWNVIECKFAVTCHNRTLQRQKRKAEELAFGDVQMSWAGLFSVSDLKHIHQQFICVADVLVTCFPDLSEFEDGNIWDLLFLNRRSGPEDDERDLDTPCRKLEKYFSTAIDICGRKIVLDTLFTQDERDVDEYFENLQEFKRKTILKAILLQSHGSADRMVALLAIYEQEDEAYQDLVTVATTFFQYLLQPFRDMRELACLYKMEILVNTDMYLAAVGFCQDVVNYHIQRLQFGLVTKY</sequence>
<dbReference type="Pfam" id="PF15871">
    <property type="entry name" value="JMY"/>
    <property type="match status" value="1"/>
</dbReference>
<dbReference type="GO" id="GO:0003779">
    <property type="term" value="F:actin binding"/>
    <property type="evidence" value="ECO:0007669"/>
    <property type="project" value="UniProtKB-KW"/>
</dbReference>
<evidence type="ECO:0000256" key="1">
    <source>
        <dbReference type="ARBA" id="ARBA00004308"/>
    </source>
</evidence>
<keyword evidence="5" id="KW-0009">Actin-binding</keyword>
<feature type="domain" description="JMY/WHAMM N-terminal" evidence="7">
    <location>
        <begin position="8"/>
        <end position="168"/>
    </location>
</feature>
<dbReference type="Pfam" id="PF15920">
    <property type="entry name" value="WHAMM-JMY_N"/>
    <property type="match status" value="1"/>
</dbReference>
<dbReference type="Proteomes" id="UP000694568">
    <property type="component" value="Unplaced"/>
</dbReference>
<organism evidence="8 9">
    <name type="scientific">Sander lucioperca</name>
    <name type="common">Pike-perch</name>
    <name type="synonym">Perca lucioperca</name>
    <dbReference type="NCBI Taxonomy" id="283035"/>
    <lineage>
        <taxon>Eukaryota</taxon>
        <taxon>Metazoa</taxon>
        <taxon>Chordata</taxon>
        <taxon>Craniata</taxon>
        <taxon>Vertebrata</taxon>
        <taxon>Euteleostomi</taxon>
        <taxon>Actinopterygii</taxon>
        <taxon>Neopterygii</taxon>
        <taxon>Teleostei</taxon>
        <taxon>Neoteleostei</taxon>
        <taxon>Acanthomorphata</taxon>
        <taxon>Eupercaria</taxon>
        <taxon>Perciformes</taxon>
        <taxon>Percoidei</taxon>
        <taxon>Percidae</taxon>
        <taxon>Luciopercinae</taxon>
        <taxon>Sander</taxon>
    </lineage>
</organism>
<evidence type="ECO:0000256" key="5">
    <source>
        <dbReference type="ARBA" id="ARBA00023203"/>
    </source>
</evidence>
<evidence type="ECO:0000259" key="7">
    <source>
        <dbReference type="Pfam" id="PF15920"/>
    </source>
</evidence>
<protein>
    <submittedName>
        <fullName evidence="8">Uncharacterized protein</fullName>
    </submittedName>
</protein>
<dbReference type="GO" id="GO:0034314">
    <property type="term" value="P:Arp2/3 complex-mediated actin nucleation"/>
    <property type="evidence" value="ECO:0007669"/>
    <property type="project" value="TreeGrafter"/>
</dbReference>
<accession>A0A8C9X115</accession>
<keyword evidence="4" id="KW-0175">Coiled coil</keyword>
<reference evidence="8" key="1">
    <citation type="submission" date="2025-08" db="UniProtKB">
        <authorList>
            <consortium name="Ensembl"/>
        </authorList>
    </citation>
    <scope>IDENTIFICATION</scope>
</reference>
<keyword evidence="9" id="KW-1185">Reference proteome</keyword>
<dbReference type="GO" id="GO:0033116">
    <property type="term" value="C:endoplasmic reticulum-Golgi intermediate compartment membrane"/>
    <property type="evidence" value="ECO:0007669"/>
    <property type="project" value="TreeGrafter"/>
</dbReference>
<dbReference type="InterPro" id="IPR031808">
    <property type="entry name" value="JMY/WHAMM_N"/>
</dbReference>
<evidence type="ECO:0000313" key="9">
    <source>
        <dbReference type="Proteomes" id="UP000694568"/>
    </source>
</evidence>
<evidence type="ECO:0000256" key="3">
    <source>
        <dbReference type="ARBA" id="ARBA00022490"/>
    </source>
</evidence>
<evidence type="ECO:0000256" key="4">
    <source>
        <dbReference type="ARBA" id="ARBA00023054"/>
    </source>
</evidence>
<comment type="subcellular location">
    <subcellularLocation>
        <location evidence="2">Cytoplasm</location>
    </subcellularLocation>
    <subcellularLocation>
        <location evidence="1">Endomembrane system</location>
    </subcellularLocation>
</comment>
<dbReference type="GO" id="GO:0071933">
    <property type="term" value="F:Arp2/3 complex binding"/>
    <property type="evidence" value="ECO:0007669"/>
    <property type="project" value="TreeGrafter"/>
</dbReference>
<proteinExistence type="predicted"/>
<feature type="domain" description="JMY/WHAMM middle" evidence="6">
    <location>
        <begin position="180"/>
        <end position="242"/>
    </location>
</feature>
<dbReference type="GeneTree" id="ENSGT00510000046704"/>
<dbReference type="AlphaFoldDB" id="A0A8C9X115"/>
<evidence type="ECO:0000256" key="2">
    <source>
        <dbReference type="ARBA" id="ARBA00004496"/>
    </source>
</evidence>